<keyword evidence="3" id="KW-1185">Reference proteome</keyword>
<proteinExistence type="predicted"/>
<dbReference type="AlphaFoldDB" id="A0AAN7H6W8"/>
<reference evidence="2" key="2">
    <citation type="submission" date="2023-05" db="EMBL/GenBank/DDBJ databases">
        <authorList>
            <consortium name="Lawrence Berkeley National Laboratory"/>
            <person name="Steindorff A."/>
            <person name="Hensen N."/>
            <person name="Bonometti L."/>
            <person name="Westerberg I."/>
            <person name="Brannstrom I.O."/>
            <person name="Guillou S."/>
            <person name="Cros-Aarteil S."/>
            <person name="Calhoun S."/>
            <person name="Haridas S."/>
            <person name="Kuo A."/>
            <person name="Mondo S."/>
            <person name="Pangilinan J."/>
            <person name="Riley R."/>
            <person name="Labutti K."/>
            <person name="Andreopoulos B."/>
            <person name="Lipzen A."/>
            <person name="Chen C."/>
            <person name="Yanf M."/>
            <person name="Daum C."/>
            <person name="Ng V."/>
            <person name="Clum A."/>
            <person name="Ohm R."/>
            <person name="Martin F."/>
            <person name="Silar P."/>
            <person name="Natvig D."/>
            <person name="Lalanne C."/>
            <person name="Gautier V."/>
            <person name="Ament-Velasquez S.L."/>
            <person name="Kruys A."/>
            <person name="Hutchinson M.I."/>
            <person name="Powell A.J."/>
            <person name="Barry K."/>
            <person name="Miller A.N."/>
            <person name="Grigoriev I.V."/>
            <person name="Debuchy R."/>
            <person name="Gladieux P."/>
            <person name="Thoren M.H."/>
            <person name="Johannesson H."/>
        </authorList>
    </citation>
    <scope>NUCLEOTIDE SEQUENCE</scope>
    <source>
        <strain evidence="2">CBS 532.94</strain>
    </source>
</reference>
<organism evidence="2 3">
    <name type="scientific">Achaetomium macrosporum</name>
    <dbReference type="NCBI Taxonomy" id="79813"/>
    <lineage>
        <taxon>Eukaryota</taxon>
        <taxon>Fungi</taxon>
        <taxon>Dikarya</taxon>
        <taxon>Ascomycota</taxon>
        <taxon>Pezizomycotina</taxon>
        <taxon>Sordariomycetes</taxon>
        <taxon>Sordariomycetidae</taxon>
        <taxon>Sordariales</taxon>
        <taxon>Chaetomiaceae</taxon>
        <taxon>Achaetomium</taxon>
    </lineage>
</organism>
<evidence type="ECO:0000313" key="3">
    <source>
        <dbReference type="Proteomes" id="UP001303760"/>
    </source>
</evidence>
<dbReference type="Proteomes" id="UP001303760">
    <property type="component" value="Unassembled WGS sequence"/>
</dbReference>
<accession>A0AAN7H6W8</accession>
<comment type="caution">
    <text evidence="2">The sequence shown here is derived from an EMBL/GenBank/DDBJ whole genome shotgun (WGS) entry which is preliminary data.</text>
</comment>
<dbReference type="Pfam" id="PF20150">
    <property type="entry name" value="2EXR"/>
    <property type="match status" value="1"/>
</dbReference>
<gene>
    <name evidence="2" type="ORF">C8A03DRAFT_19469</name>
</gene>
<feature type="domain" description="2EXR" evidence="1">
    <location>
        <begin position="44"/>
        <end position="154"/>
    </location>
</feature>
<name>A0AAN7H6W8_9PEZI</name>
<reference evidence="2" key="1">
    <citation type="journal article" date="2023" name="Mol. Phylogenet. Evol.">
        <title>Genome-scale phylogeny and comparative genomics of the fungal order Sordariales.</title>
        <authorList>
            <person name="Hensen N."/>
            <person name="Bonometti L."/>
            <person name="Westerberg I."/>
            <person name="Brannstrom I.O."/>
            <person name="Guillou S."/>
            <person name="Cros-Aarteil S."/>
            <person name="Calhoun S."/>
            <person name="Haridas S."/>
            <person name="Kuo A."/>
            <person name="Mondo S."/>
            <person name="Pangilinan J."/>
            <person name="Riley R."/>
            <person name="LaButti K."/>
            <person name="Andreopoulos B."/>
            <person name="Lipzen A."/>
            <person name="Chen C."/>
            <person name="Yan M."/>
            <person name="Daum C."/>
            <person name="Ng V."/>
            <person name="Clum A."/>
            <person name="Steindorff A."/>
            <person name="Ohm R.A."/>
            <person name="Martin F."/>
            <person name="Silar P."/>
            <person name="Natvig D.O."/>
            <person name="Lalanne C."/>
            <person name="Gautier V."/>
            <person name="Ament-Velasquez S.L."/>
            <person name="Kruys A."/>
            <person name="Hutchinson M.I."/>
            <person name="Powell A.J."/>
            <person name="Barry K."/>
            <person name="Miller A.N."/>
            <person name="Grigoriev I.V."/>
            <person name="Debuchy R."/>
            <person name="Gladieux P."/>
            <person name="Hiltunen Thoren M."/>
            <person name="Johannesson H."/>
        </authorList>
    </citation>
    <scope>NUCLEOTIDE SEQUENCE</scope>
    <source>
        <strain evidence="2">CBS 532.94</strain>
    </source>
</reference>
<evidence type="ECO:0000259" key="1">
    <source>
        <dbReference type="Pfam" id="PF20150"/>
    </source>
</evidence>
<evidence type="ECO:0000313" key="2">
    <source>
        <dbReference type="EMBL" id="KAK4233462.1"/>
    </source>
</evidence>
<protein>
    <recommendedName>
        <fullName evidence="1">2EXR domain-containing protein</fullName>
    </recommendedName>
</protein>
<dbReference type="PANTHER" id="PTHR35910">
    <property type="entry name" value="2EXR DOMAIN-CONTAINING PROTEIN"/>
    <property type="match status" value="1"/>
</dbReference>
<dbReference type="InterPro" id="IPR045518">
    <property type="entry name" value="2EXR"/>
</dbReference>
<sequence length="458" mass="53178">MDHTRGGPVDDDTIIDNSAPVRLFNDVYWSRTTPPTTHNSRWAPFPRLPTELRLHIWLLFLRQHRMIELQLYVDVDEDGQSRRYTDCNGLGRVVSGRDYTVEIGGRAYAASLSPLLWVNREARQATLSFYRVHLPFPRYDGGRVLYLNPEYDVVCIGPRAQGFSLAPVPTERIHRLNPLPDFLHDVRAHDPRDQGVLHLAMKSKDIALFNTERGIYQPPFLPTDLHPAAAKSFTDILRYRLRSVLCIVGFRTRVRGIGEPPPGYPFHFAQTFPLRRRGRPVGGLRWFDTDPRWGVEFDLKHVPLRGDPRPYARAWEELEQAFGVSDRLRDFHFYICPTMKWPTHFMFLKPSESSSPIEEGSREELAWHLQEEQVQWRKYREELHQNLWSKLPGFEDQPMMPRHGPLVDAETFARMESAPSTAIGMWLFPPEAFKEPTRVVQSVFDLSAVRPGLFLFEV</sequence>
<dbReference type="EMBL" id="MU860549">
    <property type="protein sequence ID" value="KAK4233462.1"/>
    <property type="molecule type" value="Genomic_DNA"/>
</dbReference>
<dbReference type="PANTHER" id="PTHR35910:SF1">
    <property type="entry name" value="2EXR DOMAIN-CONTAINING PROTEIN"/>
    <property type="match status" value="1"/>
</dbReference>